<evidence type="ECO:0000256" key="16">
    <source>
        <dbReference type="SAM" id="Phobius"/>
    </source>
</evidence>
<keyword evidence="11" id="KW-0520">NAD</keyword>
<evidence type="ECO:0000256" key="6">
    <source>
        <dbReference type="ARBA" id="ARBA00022660"/>
    </source>
</evidence>
<keyword evidence="9" id="KW-0249">Electron transport</keyword>
<feature type="transmembrane region" description="Helical" evidence="16">
    <location>
        <begin position="83"/>
        <end position="102"/>
    </location>
</feature>
<keyword evidence="5" id="KW-0813">Transport</keyword>
<evidence type="ECO:0000256" key="8">
    <source>
        <dbReference type="ARBA" id="ARBA00022967"/>
    </source>
</evidence>
<evidence type="ECO:0000256" key="13">
    <source>
        <dbReference type="ARBA" id="ARBA00023136"/>
    </source>
</evidence>
<dbReference type="EC" id="7.1.1.2" evidence="3"/>
<dbReference type="AlphaFoldDB" id="A0A343UMJ3"/>
<sequence length="168" mass="19758">MLYLLLSITLILSTIFLFLNHPLSMSLILFLQAIFMCLISGFMSLSFWFSYILLLIYLGGMLVLFMYVTSLASNEMFFYSNKIFSMIILLPIIFIVFYYFMFNYSMNLYENMENSSMLNSLLNNFLLKMFNQPINMIMILIASYLFLTLIAVVKIINIYKGPLRQMNN</sequence>
<name>A0A343UMJ3_9NEOP</name>
<evidence type="ECO:0000256" key="14">
    <source>
        <dbReference type="ARBA" id="ARBA00031019"/>
    </source>
</evidence>
<dbReference type="PANTHER" id="PTHR11435:SF1">
    <property type="entry name" value="NADH-UBIQUINONE OXIDOREDUCTASE CHAIN 6"/>
    <property type="match status" value="1"/>
</dbReference>
<protein>
    <recommendedName>
        <fullName evidence="4">NADH-ubiquinone oxidoreductase chain 6</fullName>
        <ecNumber evidence="3">7.1.1.2</ecNumber>
    </recommendedName>
    <alternativeName>
        <fullName evidence="14">NADH dehydrogenase subunit 6</fullName>
    </alternativeName>
</protein>
<keyword evidence="13 16" id="KW-0472">Membrane</keyword>
<evidence type="ECO:0000256" key="9">
    <source>
        <dbReference type="ARBA" id="ARBA00022982"/>
    </source>
</evidence>
<dbReference type="GO" id="GO:0008137">
    <property type="term" value="F:NADH dehydrogenase (ubiquinone) activity"/>
    <property type="evidence" value="ECO:0007669"/>
    <property type="project" value="UniProtKB-EC"/>
</dbReference>
<accession>A0A343UMJ3</accession>
<dbReference type="GO" id="GO:0031966">
    <property type="term" value="C:mitochondrial membrane"/>
    <property type="evidence" value="ECO:0007669"/>
    <property type="project" value="UniProtKB-SubCell"/>
</dbReference>
<comment type="similarity">
    <text evidence="2">Belongs to the complex I subunit 6 family.</text>
</comment>
<reference evidence="17" key="2">
    <citation type="submission" date="2018-02" db="EMBL/GenBank/DDBJ databases">
        <authorList>
            <person name="Cohen D.B."/>
            <person name="Kent A.D."/>
        </authorList>
    </citation>
    <scope>NUCLEOTIDE SEQUENCE</scope>
</reference>
<keyword evidence="7 16" id="KW-0812">Transmembrane</keyword>
<comment type="subcellular location">
    <subcellularLocation>
        <location evidence="1">Mitochondrion membrane</location>
        <topology evidence="1">Multi-pass membrane protein</topology>
    </subcellularLocation>
</comment>
<comment type="catalytic activity">
    <reaction evidence="15">
        <text>a ubiquinone + NADH + 5 H(+)(in) = a ubiquinol + NAD(+) + 4 H(+)(out)</text>
        <dbReference type="Rhea" id="RHEA:29091"/>
        <dbReference type="Rhea" id="RHEA-COMP:9565"/>
        <dbReference type="Rhea" id="RHEA-COMP:9566"/>
        <dbReference type="ChEBI" id="CHEBI:15378"/>
        <dbReference type="ChEBI" id="CHEBI:16389"/>
        <dbReference type="ChEBI" id="CHEBI:17976"/>
        <dbReference type="ChEBI" id="CHEBI:57540"/>
        <dbReference type="ChEBI" id="CHEBI:57945"/>
        <dbReference type="EC" id="7.1.1.2"/>
    </reaction>
</comment>
<keyword evidence="8" id="KW-1278">Translocase</keyword>
<feature type="transmembrane region" description="Helical" evidence="16">
    <location>
        <begin position="47"/>
        <end position="71"/>
    </location>
</feature>
<evidence type="ECO:0000313" key="17">
    <source>
        <dbReference type="EMBL" id="AVE15493.1"/>
    </source>
</evidence>
<evidence type="ECO:0000256" key="12">
    <source>
        <dbReference type="ARBA" id="ARBA00023128"/>
    </source>
</evidence>
<evidence type="ECO:0000256" key="15">
    <source>
        <dbReference type="ARBA" id="ARBA00049551"/>
    </source>
</evidence>
<reference evidence="17" key="1">
    <citation type="journal article" date="2018" name="Int. J. Biol. Macromol.">
        <title>Higher tRNA gene duplication in mitogenomes of praying mantises (Dictyoptera, Mantodea) and the phylogeny within Mantodea.</title>
        <authorList>
            <person name="Zhang L.-P."/>
            <person name="Yu D.-N."/>
            <person name="Storey K.B."/>
            <person name="Cheng H.-Y."/>
            <person name="Zhang J.-Y."/>
        </authorList>
    </citation>
    <scope>NUCLEOTIDE SEQUENCE</scope>
</reference>
<dbReference type="GeneID" id="36279475"/>
<geneLocation type="mitochondrion" evidence="17"/>
<evidence type="ECO:0000256" key="11">
    <source>
        <dbReference type="ARBA" id="ARBA00023027"/>
    </source>
</evidence>
<evidence type="ECO:0000256" key="3">
    <source>
        <dbReference type="ARBA" id="ARBA00012944"/>
    </source>
</evidence>
<feature type="transmembrane region" description="Helical" evidence="16">
    <location>
        <begin position="134"/>
        <end position="156"/>
    </location>
</feature>
<keyword evidence="12 17" id="KW-0496">Mitochondrion</keyword>
<keyword evidence="10 16" id="KW-1133">Transmembrane helix</keyword>
<dbReference type="RefSeq" id="YP_009471358.1">
    <property type="nucleotide sequence ID" value="NC_037235.1"/>
</dbReference>
<evidence type="ECO:0000256" key="4">
    <source>
        <dbReference type="ARBA" id="ARBA00021095"/>
    </source>
</evidence>
<evidence type="ECO:0000256" key="10">
    <source>
        <dbReference type="ARBA" id="ARBA00022989"/>
    </source>
</evidence>
<gene>
    <name evidence="17" type="primary">ND6</name>
</gene>
<organism evidence="17">
    <name type="scientific">Sibylla pretiosa</name>
    <dbReference type="NCBI Taxonomy" id="444763"/>
    <lineage>
        <taxon>Eukaryota</taxon>
        <taxon>Metazoa</taxon>
        <taxon>Ecdysozoa</taxon>
        <taxon>Arthropoda</taxon>
        <taxon>Hexapoda</taxon>
        <taxon>Insecta</taxon>
        <taxon>Pterygota</taxon>
        <taxon>Neoptera</taxon>
        <taxon>Polyneoptera</taxon>
        <taxon>Dictyoptera</taxon>
        <taxon>Mantodea</taxon>
        <taxon>Eumantodea</taxon>
        <taxon>Hymenopoidea</taxon>
        <taxon>Hymenopodidae</taxon>
        <taxon>Sibyllinae</taxon>
        <taxon>Sibylla</taxon>
    </lineage>
</organism>
<dbReference type="InterPro" id="IPR050269">
    <property type="entry name" value="ComplexI_Subunit6"/>
</dbReference>
<proteinExistence type="inferred from homology"/>
<evidence type="ECO:0000256" key="1">
    <source>
        <dbReference type="ARBA" id="ARBA00004225"/>
    </source>
</evidence>
<dbReference type="PANTHER" id="PTHR11435">
    <property type="entry name" value="NADH UBIQUINONE OXIDOREDUCTASE SUBUNIT ND6"/>
    <property type="match status" value="1"/>
</dbReference>
<evidence type="ECO:0000256" key="2">
    <source>
        <dbReference type="ARBA" id="ARBA00005698"/>
    </source>
</evidence>
<dbReference type="EMBL" id="KY689116">
    <property type="protein sequence ID" value="AVE15493.1"/>
    <property type="molecule type" value="Genomic_DNA"/>
</dbReference>
<evidence type="ECO:0000256" key="7">
    <source>
        <dbReference type="ARBA" id="ARBA00022692"/>
    </source>
</evidence>
<dbReference type="CTD" id="4541"/>
<evidence type="ECO:0000256" key="5">
    <source>
        <dbReference type="ARBA" id="ARBA00022448"/>
    </source>
</evidence>
<keyword evidence="6" id="KW-0679">Respiratory chain</keyword>